<feature type="DNA-binding region" description="OmpR/PhoB-type" evidence="9">
    <location>
        <begin position="124"/>
        <end position="218"/>
    </location>
</feature>
<dbReference type="GO" id="GO:0000156">
    <property type="term" value="F:phosphorelay response regulator activity"/>
    <property type="evidence" value="ECO:0007669"/>
    <property type="project" value="TreeGrafter"/>
</dbReference>
<dbReference type="PANTHER" id="PTHR48111:SF35">
    <property type="entry name" value="TRANSCRIPTIONAL REGULATORY PROTEIN QSEB"/>
    <property type="match status" value="1"/>
</dbReference>
<dbReference type="GO" id="GO:0000976">
    <property type="term" value="F:transcription cis-regulatory region binding"/>
    <property type="evidence" value="ECO:0007669"/>
    <property type="project" value="TreeGrafter"/>
</dbReference>
<evidence type="ECO:0000313" key="12">
    <source>
        <dbReference type="EMBL" id="KZA96423.1"/>
    </source>
</evidence>
<dbReference type="SMART" id="SM00862">
    <property type="entry name" value="Trans_reg_C"/>
    <property type="match status" value="1"/>
</dbReference>
<dbReference type="GO" id="GO:0032993">
    <property type="term" value="C:protein-DNA complex"/>
    <property type="evidence" value="ECO:0007669"/>
    <property type="project" value="TreeGrafter"/>
</dbReference>
<evidence type="ECO:0000256" key="7">
    <source>
        <dbReference type="ARBA" id="ARBA00023163"/>
    </source>
</evidence>
<dbReference type="InterPro" id="IPR011006">
    <property type="entry name" value="CheY-like_superfamily"/>
</dbReference>
<keyword evidence="7" id="KW-0804">Transcription</keyword>
<dbReference type="GO" id="GO:0006355">
    <property type="term" value="P:regulation of DNA-templated transcription"/>
    <property type="evidence" value="ECO:0007669"/>
    <property type="project" value="InterPro"/>
</dbReference>
<evidence type="ECO:0000259" key="11">
    <source>
        <dbReference type="PROSITE" id="PS51755"/>
    </source>
</evidence>
<gene>
    <name evidence="12" type="ORF">A4A59_35130</name>
</gene>
<evidence type="ECO:0000256" key="2">
    <source>
        <dbReference type="ARBA" id="ARBA00022490"/>
    </source>
</evidence>
<dbReference type="EMBL" id="LVYU01000164">
    <property type="protein sequence ID" value="KZA96423.1"/>
    <property type="molecule type" value="Genomic_DNA"/>
</dbReference>
<dbReference type="Gene3D" id="1.10.10.10">
    <property type="entry name" value="Winged helix-like DNA-binding domain superfamily/Winged helix DNA-binding domain"/>
    <property type="match status" value="1"/>
</dbReference>
<keyword evidence="4" id="KW-0902">Two-component regulatory system</keyword>
<dbReference type="PROSITE" id="PS50110">
    <property type="entry name" value="RESPONSE_REGULATORY"/>
    <property type="match status" value="1"/>
</dbReference>
<evidence type="ECO:0000256" key="6">
    <source>
        <dbReference type="ARBA" id="ARBA00023125"/>
    </source>
</evidence>
<organism evidence="12">
    <name type="scientific">Rhizobium leguminosarum</name>
    <dbReference type="NCBI Taxonomy" id="384"/>
    <lineage>
        <taxon>Bacteria</taxon>
        <taxon>Pseudomonadati</taxon>
        <taxon>Pseudomonadota</taxon>
        <taxon>Alphaproteobacteria</taxon>
        <taxon>Hyphomicrobiales</taxon>
        <taxon>Rhizobiaceae</taxon>
        <taxon>Rhizobium/Agrobacterium group</taxon>
        <taxon>Rhizobium</taxon>
    </lineage>
</organism>
<keyword evidence="5" id="KW-0805">Transcription regulation</keyword>
<accession>A0A154I761</accession>
<dbReference type="RefSeq" id="WP_062945514.1">
    <property type="nucleotide sequence ID" value="NZ_CP171845.1"/>
</dbReference>
<dbReference type="CDD" id="cd00383">
    <property type="entry name" value="trans_reg_C"/>
    <property type="match status" value="1"/>
</dbReference>
<evidence type="ECO:0000256" key="1">
    <source>
        <dbReference type="ARBA" id="ARBA00004496"/>
    </source>
</evidence>
<dbReference type="Pfam" id="PF00072">
    <property type="entry name" value="Response_reg"/>
    <property type="match status" value="1"/>
</dbReference>
<proteinExistence type="predicted"/>
<sequence>MRILLVEDDHILGSSLKKAFEKHAYGVDWFRDAETALDALRDNEYGSLILDVNLPKASGFDVVRSLRRGGNDVPILMLTALDSVRDRVTGLDEGADDYLSKPFDLDELLARLRALLRRRQGRNETIIRCADVEIDPAAMVARRNGVQVHMAAKEFHLLRLLMERSGRYVTKSDIEYALYDTDVCVESNTIEVTVYNLRKKLGTDFIRSIRGVGYMVERQQ</sequence>
<feature type="modified residue" description="4-aspartylphosphate" evidence="8">
    <location>
        <position position="51"/>
    </location>
</feature>
<dbReference type="InterPro" id="IPR001789">
    <property type="entry name" value="Sig_transdc_resp-reg_receiver"/>
</dbReference>
<dbReference type="SMART" id="SM00448">
    <property type="entry name" value="REC"/>
    <property type="match status" value="1"/>
</dbReference>
<dbReference type="InterPro" id="IPR039420">
    <property type="entry name" value="WalR-like"/>
</dbReference>
<evidence type="ECO:0000256" key="4">
    <source>
        <dbReference type="ARBA" id="ARBA00023012"/>
    </source>
</evidence>
<dbReference type="FunFam" id="3.40.50.2300:FF:000002">
    <property type="entry name" value="DNA-binding response regulator PhoP"/>
    <property type="match status" value="1"/>
</dbReference>
<dbReference type="AlphaFoldDB" id="A0A154I761"/>
<reference evidence="12" key="1">
    <citation type="submission" date="2016-03" db="EMBL/GenBank/DDBJ databases">
        <title>Microsymbionts genomes from the relict species Vavilovia formosa.</title>
        <authorList>
            <person name="Chirak E."/>
            <person name="Kimeklis A."/>
            <person name="Kopat V."/>
            <person name="Andronov E."/>
        </authorList>
    </citation>
    <scope>NUCLEOTIDE SEQUENCE [LARGE SCALE GENOMIC DNA]</scope>
    <source>
        <strain evidence="12">Vaf12</strain>
    </source>
</reference>
<keyword evidence="3 8" id="KW-0597">Phosphoprotein</keyword>
<dbReference type="InterPro" id="IPR036388">
    <property type="entry name" value="WH-like_DNA-bd_sf"/>
</dbReference>
<dbReference type="PROSITE" id="PS51755">
    <property type="entry name" value="OMPR_PHOB"/>
    <property type="match status" value="1"/>
</dbReference>
<dbReference type="GO" id="GO:0005829">
    <property type="term" value="C:cytosol"/>
    <property type="evidence" value="ECO:0007669"/>
    <property type="project" value="TreeGrafter"/>
</dbReference>
<dbReference type="SUPFAM" id="SSF52172">
    <property type="entry name" value="CheY-like"/>
    <property type="match status" value="1"/>
</dbReference>
<dbReference type="PANTHER" id="PTHR48111">
    <property type="entry name" value="REGULATOR OF RPOS"/>
    <property type="match status" value="1"/>
</dbReference>
<evidence type="ECO:0000256" key="8">
    <source>
        <dbReference type="PROSITE-ProRule" id="PRU00169"/>
    </source>
</evidence>
<dbReference type="InterPro" id="IPR001867">
    <property type="entry name" value="OmpR/PhoB-type_DNA-bd"/>
</dbReference>
<evidence type="ECO:0000256" key="3">
    <source>
        <dbReference type="ARBA" id="ARBA00022553"/>
    </source>
</evidence>
<evidence type="ECO:0000256" key="9">
    <source>
        <dbReference type="PROSITE-ProRule" id="PRU01091"/>
    </source>
</evidence>
<dbReference type="Gene3D" id="6.10.250.690">
    <property type="match status" value="1"/>
</dbReference>
<dbReference type="Pfam" id="PF00486">
    <property type="entry name" value="Trans_reg_C"/>
    <property type="match status" value="1"/>
</dbReference>
<name>A0A154I761_RHILE</name>
<protein>
    <submittedName>
        <fullName evidence="12">DNA-binding response regulator</fullName>
    </submittedName>
</protein>
<keyword evidence="6 9" id="KW-0238">DNA-binding</keyword>
<feature type="domain" description="Response regulatory" evidence="10">
    <location>
        <begin position="2"/>
        <end position="116"/>
    </location>
</feature>
<keyword evidence="2" id="KW-0963">Cytoplasm</keyword>
<evidence type="ECO:0000259" key="10">
    <source>
        <dbReference type="PROSITE" id="PS50110"/>
    </source>
</evidence>
<feature type="domain" description="OmpR/PhoB-type" evidence="11">
    <location>
        <begin position="124"/>
        <end position="218"/>
    </location>
</feature>
<comment type="caution">
    <text evidence="12">The sequence shown here is derived from an EMBL/GenBank/DDBJ whole genome shotgun (WGS) entry which is preliminary data.</text>
</comment>
<evidence type="ECO:0000256" key="5">
    <source>
        <dbReference type="ARBA" id="ARBA00023015"/>
    </source>
</evidence>
<comment type="subcellular location">
    <subcellularLocation>
        <location evidence="1">Cytoplasm</location>
    </subcellularLocation>
</comment>
<dbReference type="Gene3D" id="3.40.50.2300">
    <property type="match status" value="1"/>
</dbReference>